<dbReference type="Pfam" id="PF00571">
    <property type="entry name" value="CBS"/>
    <property type="match status" value="2"/>
</dbReference>
<accession>A0A0H1QWX6</accession>
<reference evidence="6 7" key="1">
    <citation type="journal article" date="2015" name="Int. J. Syst. Evol. Microbiol.">
        <title>Methanoculleus sediminis sp. nov., a methanogen from sediments near a submarine mud volcano.</title>
        <authorList>
            <person name="Chen S.C."/>
            <person name="Chen M.F."/>
            <person name="Lai M.C."/>
            <person name="Weng C.Y."/>
            <person name="Wu S.Y."/>
            <person name="Lin S."/>
            <person name="Yang T.F."/>
            <person name="Chen P.C."/>
        </authorList>
    </citation>
    <scope>NUCLEOTIDE SEQUENCE [LARGE SCALE GENOMIC DNA]</scope>
    <source>
        <strain evidence="6 7">S3Fa</strain>
    </source>
</reference>
<protein>
    <submittedName>
        <fullName evidence="6">Transcriptional regulator</fullName>
    </submittedName>
</protein>
<name>A0A0H1QWX6_9EURY</name>
<evidence type="ECO:0000313" key="6">
    <source>
        <dbReference type="EMBL" id="KLK87450.1"/>
    </source>
</evidence>
<dbReference type="SMART" id="SM00530">
    <property type="entry name" value="HTH_XRE"/>
    <property type="match status" value="1"/>
</dbReference>
<feature type="domain" description="CBS" evidence="5">
    <location>
        <begin position="136"/>
        <end position="184"/>
    </location>
</feature>
<dbReference type="STRING" id="1550566.SZ63_10260"/>
<dbReference type="PROSITE" id="PS51371">
    <property type="entry name" value="CBS"/>
    <property type="match status" value="2"/>
</dbReference>
<feature type="domain" description="CBS" evidence="5">
    <location>
        <begin position="70"/>
        <end position="127"/>
    </location>
</feature>
<dbReference type="InterPro" id="IPR010982">
    <property type="entry name" value="Lambda_DNA-bd_dom_sf"/>
</dbReference>
<dbReference type="Pfam" id="PF01381">
    <property type="entry name" value="HTH_3"/>
    <property type="match status" value="1"/>
</dbReference>
<dbReference type="PATRIC" id="fig|1550566.3.peg.2237"/>
<dbReference type="InterPro" id="IPR051257">
    <property type="entry name" value="Diverse_CBS-Domain"/>
</dbReference>
<evidence type="ECO:0000313" key="7">
    <source>
        <dbReference type="Proteomes" id="UP000035301"/>
    </source>
</evidence>
<dbReference type="PANTHER" id="PTHR43080:SF4">
    <property type="entry name" value="CRO-LIKE PROTEIN"/>
    <property type="match status" value="1"/>
</dbReference>
<evidence type="ECO:0000256" key="1">
    <source>
        <dbReference type="ARBA" id="ARBA00023122"/>
    </source>
</evidence>
<dbReference type="GO" id="GO:0003677">
    <property type="term" value="F:DNA binding"/>
    <property type="evidence" value="ECO:0007669"/>
    <property type="project" value="InterPro"/>
</dbReference>
<dbReference type="InterPro" id="IPR000644">
    <property type="entry name" value="CBS_dom"/>
</dbReference>
<dbReference type="AlphaFoldDB" id="A0A0H1QWX6"/>
<dbReference type="CDD" id="cd00093">
    <property type="entry name" value="HTH_XRE"/>
    <property type="match status" value="1"/>
</dbReference>
<dbReference type="InterPro" id="IPR046342">
    <property type="entry name" value="CBS_dom_sf"/>
</dbReference>
<dbReference type="SMART" id="SM00116">
    <property type="entry name" value="CBS"/>
    <property type="match status" value="2"/>
</dbReference>
<keyword evidence="7" id="KW-1185">Reference proteome</keyword>
<organism evidence="6 7">
    <name type="scientific">Methanoculleus sediminis</name>
    <dbReference type="NCBI Taxonomy" id="1550566"/>
    <lineage>
        <taxon>Archaea</taxon>
        <taxon>Methanobacteriati</taxon>
        <taxon>Methanobacteriota</taxon>
        <taxon>Stenosarchaea group</taxon>
        <taxon>Methanomicrobia</taxon>
        <taxon>Methanomicrobiales</taxon>
        <taxon>Methanomicrobiaceae</taxon>
        <taxon>Methanoculleus</taxon>
    </lineage>
</organism>
<evidence type="ECO:0000259" key="4">
    <source>
        <dbReference type="PROSITE" id="PS50943"/>
    </source>
</evidence>
<dbReference type="PANTHER" id="PTHR43080">
    <property type="entry name" value="CBS DOMAIN-CONTAINING PROTEIN CBSX3, MITOCHONDRIAL"/>
    <property type="match status" value="1"/>
</dbReference>
<comment type="caution">
    <text evidence="6">The sequence shown here is derived from an EMBL/GenBank/DDBJ whole genome shotgun (WGS) entry which is preliminary data.</text>
</comment>
<keyword evidence="1 3" id="KW-0129">CBS domain</keyword>
<dbReference type="Gene3D" id="1.10.260.40">
    <property type="entry name" value="lambda repressor-like DNA-binding domains"/>
    <property type="match status" value="1"/>
</dbReference>
<evidence type="ECO:0000259" key="5">
    <source>
        <dbReference type="PROSITE" id="PS51371"/>
    </source>
</evidence>
<dbReference type="Proteomes" id="UP000035301">
    <property type="component" value="Unassembled WGS sequence"/>
</dbReference>
<dbReference type="Gene3D" id="3.10.580.10">
    <property type="entry name" value="CBS-domain"/>
    <property type="match status" value="1"/>
</dbReference>
<dbReference type="EMBL" id="JXOJ01000006">
    <property type="protein sequence ID" value="KLK87450.1"/>
    <property type="molecule type" value="Genomic_DNA"/>
</dbReference>
<dbReference type="SUPFAM" id="SSF54631">
    <property type="entry name" value="CBS-domain pair"/>
    <property type="match status" value="1"/>
</dbReference>
<gene>
    <name evidence="6" type="ORF">SZ63_10260</name>
</gene>
<dbReference type="PIRSF" id="PIRSF037253">
    <property type="entry name" value="HTH_CBS_prd"/>
    <property type="match status" value="1"/>
</dbReference>
<keyword evidence="2" id="KW-0486">Methionine biosynthesis</keyword>
<dbReference type="OrthoDB" id="30763at2157"/>
<keyword evidence="2" id="KW-0028">Amino-acid biosynthesis</keyword>
<evidence type="ECO:0000256" key="3">
    <source>
        <dbReference type="PROSITE-ProRule" id="PRU00703"/>
    </source>
</evidence>
<feature type="domain" description="HTH cro/C1-type" evidence="4">
    <location>
        <begin position="9"/>
        <end position="64"/>
    </location>
</feature>
<dbReference type="RefSeq" id="WP_048185045.1">
    <property type="nucleotide sequence ID" value="NZ_JXOJ01000006.1"/>
</dbReference>
<dbReference type="PROSITE" id="PS50943">
    <property type="entry name" value="HTH_CROC1"/>
    <property type="match status" value="1"/>
</dbReference>
<sequence>MEIPTPAELREKRLRMGLKQADVARMAGISQSMVARIEAGSVDPRVSTLAKIVDVLRAAEHSAVTAADVMHTPVLSVAPDDPVGRAVEIMGKNGISQLPVLEKEVPVGCISESAIMNAMEEGGLHQTHRKLVRDYLEPGFPTVPPTAPIDTVVHLLHHSHAVVVIEKGKVQGVITKHDLISLIT</sequence>
<dbReference type="GO" id="GO:0009086">
    <property type="term" value="P:methionine biosynthetic process"/>
    <property type="evidence" value="ECO:0007669"/>
    <property type="project" value="UniProtKB-KW"/>
</dbReference>
<proteinExistence type="predicted"/>
<dbReference type="SUPFAM" id="SSF47413">
    <property type="entry name" value="lambda repressor-like DNA-binding domains"/>
    <property type="match status" value="1"/>
</dbReference>
<dbReference type="InterPro" id="IPR017158">
    <property type="entry name" value="Tscrpt-reg_CBS-contain_prd"/>
</dbReference>
<evidence type="ECO:0000256" key="2">
    <source>
        <dbReference type="ARBA" id="ARBA00023167"/>
    </source>
</evidence>
<dbReference type="InterPro" id="IPR001387">
    <property type="entry name" value="Cro/C1-type_HTH"/>
</dbReference>